<dbReference type="EMBL" id="MNPW01000002">
    <property type="protein sequence ID" value="ONH56576.1"/>
    <property type="molecule type" value="Genomic_DNA"/>
</dbReference>
<evidence type="ECO:0000256" key="1">
    <source>
        <dbReference type="SAM" id="Phobius"/>
    </source>
</evidence>
<comment type="caution">
    <text evidence="2">The sequence shown here is derived from an EMBL/GenBank/DDBJ whole genome shotgun (WGS) entry which is preliminary data.</text>
</comment>
<dbReference type="Proteomes" id="UP000189295">
    <property type="component" value="Unassembled WGS sequence"/>
</dbReference>
<keyword evidence="1" id="KW-0812">Transmembrane</keyword>
<evidence type="ECO:0008006" key="4">
    <source>
        <dbReference type="Google" id="ProtNLM"/>
    </source>
</evidence>
<evidence type="ECO:0000313" key="2">
    <source>
        <dbReference type="EMBL" id="ONH56576.1"/>
    </source>
</evidence>
<dbReference type="RefSeq" id="WP_394329474.1">
    <property type="nucleotide sequence ID" value="NZ_MNPW01000002.1"/>
</dbReference>
<gene>
    <name evidence="2" type="ORF">BLL36_04170</name>
</gene>
<keyword evidence="1" id="KW-1133">Transmembrane helix</keyword>
<keyword evidence="1" id="KW-0472">Membrane</keyword>
<accession>A0A1V2KHM2</accession>
<proteinExistence type="predicted"/>
<name>A0A1V2KHM2_PSECE</name>
<dbReference type="AlphaFoldDB" id="A0A1V2KHM2"/>
<reference evidence="2 3" key="1">
    <citation type="submission" date="2016-10" db="EMBL/GenBank/DDBJ databases">
        <title>Pseudomonas lactis sp. nov. and Pseudomonas paralactis sp. nov., isolated from bovine raw milk.</title>
        <authorList>
            <person name="Von Neubeck M."/>
            <person name="Huptas C."/>
            <person name="Glueck C."/>
            <person name="Krewinkel M."/>
            <person name="Stoeckel M."/>
            <person name="Stressler T."/>
            <person name="Fischer L."/>
            <person name="Hinrichs J."/>
            <person name="Scherer S."/>
            <person name="Wenning M."/>
        </authorList>
    </citation>
    <scope>NUCLEOTIDE SEQUENCE [LARGE SCALE GENOMIC DNA]</scope>
    <source>
        <strain evidence="2 3">DSM 17516</strain>
    </source>
</reference>
<protein>
    <recommendedName>
        <fullName evidence="4">MFS transporter</fullName>
    </recommendedName>
</protein>
<sequence length="92" mass="9392">MRATGYFLLGVCFANIIGGPVGAALMRMDGLLTMALGLGIASVSGPFFSLLGFCLSAVMLLVVAALAALRLRQGQEASQTSSDVGNPQASTR</sequence>
<feature type="transmembrane region" description="Helical" evidence="1">
    <location>
        <begin position="47"/>
        <end position="69"/>
    </location>
</feature>
<evidence type="ECO:0000313" key="3">
    <source>
        <dbReference type="Proteomes" id="UP000189295"/>
    </source>
</evidence>
<organism evidence="2 3">
    <name type="scientific">Pseudomonas cedrina subsp. cedrina</name>
    <dbReference type="NCBI Taxonomy" id="76762"/>
    <lineage>
        <taxon>Bacteria</taxon>
        <taxon>Pseudomonadati</taxon>
        <taxon>Pseudomonadota</taxon>
        <taxon>Gammaproteobacteria</taxon>
        <taxon>Pseudomonadales</taxon>
        <taxon>Pseudomonadaceae</taxon>
        <taxon>Pseudomonas</taxon>
    </lineage>
</organism>